<protein>
    <submittedName>
        <fullName evidence="1">Uncharacterized protein</fullName>
    </submittedName>
</protein>
<keyword evidence="2" id="KW-1185">Reference proteome</keyword>
<accession>A0A3N4LZG8</accession>
<dbReference type="EMBL" id="ML121534">
    <property type="protein sequence ID" value="RPB26522.1"/>
    <property type="molecule type" value="Genomic_DNA"/>
</dbReference>
<dbReference type="AlphaFoldDB" id="A0A3N4LZG8"/>
<organism evidence="1 2">
    <name type="scientific">Terfezia boudieri ATCC MYA-4762</name>
    <dbReference type="NCBI Taxonomy" id="1051890"/>
    <lineage>
        <taxon>Eukaryota</taxon>
        <taxon>Fungi</taxon>
        <taxon>Dikarya</taxon>
        <taxon>Ascomycota</taxon>
        <taxon>Pezizomycotina</taxon>
        <taxon>Pezizomycetes</taxon>
        <taxon>Pezizales</taxon>
        <taxon>Pezizaceae</taxon>
        <taxon>Terfezia</taxon>
    </lineage>
</organism>
<proteinExistence type="predicted"/>
<sequence>MCATPAPPPANYNNHQLLALSLRVPTTMLEKHLANPPTEMHDAHILNKAEARSPIYSTGDINLYQQLSSRSILAKTHVLDNDFFRVWQHPATNKYQLQMLIKVRVVQGSAGLGPHFKASDESLFTKLSLQHCPCEVQCIPEDGMASMAYLEGQPEATQGSGPQACERMSQIERIHSSGDPLIQSKDFPYPTTIRTLQPAGLAECYLPSEEQRHAHCGVQ</sequence>
<reference evidence="1 2" key="1">
    <citation type="journal article" date="2018" name="Nat. Ecol. Evol.">
        <title>Pezizomycetes genomes reveal the molecular basis of ectomycorrhizal truffle lifestyle.</title>
        <authorList>
            <person name="Murat C."/>
            <person name="Payen T."/>
            <person name="Noel B."/>
            <person name="Kuo A."/>
            <person name="Morin E."/>
            <person name="Chen J."/>
            <person name="Kohler A."/>
            <person name="Krizsan K."/>
            <person name="Balestrini R."/>
            <person name="Da Silva C."/>
            <person name="Montanini B."/>
            <person name="Hainaut M."/>
            <person name="Levati E."/>
            <person name="Barry K.W."/>
            <person name="Belfiori B."/>
            <person name="Cichocki N."/>
            <person name="Clum A."/>
            <person name="Dockter R.B."/>
            <person name="Fauchery L."/>
            <person name="Guy J."/>
            <person name="Iotti M."/>
            <person name="Le Tacon F."/>
            <person name="Lindquist E.A."/>
            <person name="Lipzen A."/>
            <person name="Malagnac F."/>
            <person name="Mello A."/>
            <person name="Molinier V."/>
            <person name="Miyauchi S."/>
            <person name="Poulain J."/>
            <person name="Riccioni C."/>
            <person name="Rubini A."/>
            <person name="Sitrit Y."/>
            <person name="Splivallo R."/>
            <person name="Traeger S."/>
            <person name="Wang M."/>
            <person name="Zifcakova L."/>
            <person name="Wipf D."/>
            <person name="Zambonelli A."/>
            <person name="Paolocci F."/>
            <person name="Nowrousian M."/>
            <person name="Ottonello S."/>
            <person name="Baldrian P."/>
            <person name="Spatafora J.W."/>
            <person name="Henrissat B."/>
            <person name="Nagy L.G."/>
            <person name="Aury J.M."/>
            <person name="Wincker P."/>
            <person name="Grigoriev I.V."/>
            <person name="Bonfante P."/>
            <person name="Martin F.M."/>
        </authorList>
    </citation>
    <scope>NUCLEOTIDE SEQUENCE [LARGE SCALE GENOMIC DNA]</scope>
    <source>
        <strain evidence="1 2">ATCC MYA-4762</strain>
    </source>
</reference>
<dbReference type="Proteomes" id="UP000267821">
    <property type="component" value="Unassembled WGS sequence"/>
</dbReference>
<gene>
    <name evidence="1" type="ORF">L211DRAFT_899925</name>
</gene>
<evidence type="ECO:0000313" key="2">
    <source>
        <dbReference type="Proteomes" id="UP000267821"/>
    </source>
</evidence>
<name>A0A3N4LZG8_9PEZI</name>
<dbReference type="InParanoid" id="A0A3N4LZG8"/>
<evidence type="ECO:0000313" key="1">
    <source>
        <dbReference type="EMBL" id="RPB26522.1"/>
    </source>
</evidence>